<keyword evidence="4 7" id="KW-0539">Nucleus</keyword>
<keyword evidence="5 7" id="KW-0687">Ribonucleoprotein</keyword>
<feature type="compositionally biased region" description="Acidic residues" evidence="8">
    <location>
        <begin position="207"/>
        <end position="228"/>
    </location>
</feature>
<feature type="compositionally biased region" description="Basic and acidic residues" evidence="8">
    <location>
        <begin position="404"/>
        <end position="423"/>
    </location>
</feature>
<gene>
    <name evidence="9" type="ORF">FVE85_8137</name>
</gene>
<comment type="similarity">
    <text evidence="6 7">Belongs to the MPP10 family.</text>
</comment>
<dbReference type="EMBL" id="VRMN01000009">
    <property type="protein sequence ID" value="KAA8492630.1"/>
    <property type="molecule type" value="Genomic_DNA"/>
</dbReference>
<evidence type="ECO:0000256" key="3">
    <source>
        <dbReference type="ARBA" id="ARBA00022552"/>
    </source>
</evidence>
<evidence type="ECO:0000256" key="2">
    <source>
        <dbReference type="ARBA" id="ARBA00022517"/>
    </source>
</evidence>
<evidence type="ECO:0000256" key="6">
    <source>
        <dbReference type="ARBA" id="ARBA00029455"/>
    </source>
</evidence>
<accession>A0A5J4YNV9</accession>
<dbReference type="PIRSF" id="PIRSF017300">
    <property type="entry name" value="snoRNP_Mpp10"/>
    <property type="match status" value="1"/>
</dbReference>
<dbReference type="GO" id="GO:0006364">
    <property type="term" value="P:rRNA processing"/>
    <property type="evidence" value="ECO:0007669"/>
    <property type="project" value="UniProtKB-KW"/>
</dbReference>
<comment type="caution">
    <text evidence="9">The sequence shown here is derived from an EMBL/GenBank/DDBJ whole genome shotgun (WGS) entry which is preliminary data.</text>
</comment>
<keyword evidence="3 7" id="KW-0698">rRNA processing</keyword>
<evidence type="ECO:0000313" key="10">
    <source>
        <dbReference type="Proteomes" id="UP000324585"/>
    </source>
</evidence>
<comment type="function">
    <text evidence="7">Involved in nucleolar processing of pre-18S ribosomal RNA.</text>
</comment>
<feature type="compositionally biased region" description="Basic and acidic residues" evidence="8">
    <location>
        <begin position="361"/>
        <end position="392"/>
    </location>
</feature>
<feature type="compositionally biased region" description="Basic and acidic residues" evidence="8">
    <location>
        <begin position="316"/>
        <end position="325"/>
    </location>
</feature>
<dbReference type="Proteomes" id="UP000324585">
    <property type="component" value="Unassembled WGS sequence"/>
</dbReference>
<dbReference type="InterPro" id="IPR012173">
    <property type="entry name" value="Mpp10"/>
</dbReference>
<dbReference type="GO" id="GO:0005732">
    <property type="term" value="C:sno(s)RNA-containing ribonucleoprotein complex"/>
    <property type="evidence" value="ECO:0007669"/>
    <property type="project" value="UniProtKB-UniRule"/>
</dbReference>
<proteinExistence type="inferred from homology"/>
<organism evidence="9 10">
    <name type="scientific">Porphyridium purpureum</name>
    <name type="common">Red alga</name>
    <name type="synonym">Porphyridium cruentum</name>
    <dbReference type="NCBI Taxonomy" id="35688"/>
    <lineage>
        <taxon>Eukaryota</taxon>
        <taxon>Rhodophyta</taxon>
        <taxon>Bangiophyceae</taxon>
        <taxon>Porphyridiales</taxon>
        <taxon>Porphyridiaceae</taxon>
        <taxon>Porphyridium</taxon>
    </lineage>
</organism>
<dbReference type="Pfam" id="PF04006">
    <property type="entry name" value="Mpp10"/>
    <property type="match status" value="1"/>
</dbReference>
<feature type="region of interest" description="Disordered" evidence="8">
    <location>
        <begin position="316"/>
        <end position="423"/>
    </location>
</feature>
<feature type="compositionally biased region" description="Basic and acidic residues" evidence="8">
    <location>
        <begin position="754"/>
        <end position="774"/>
    </location>
</feature>
<evidence type="ECO:0000256" key="8">
    <source>
        <dbReference type="SAM" id="MobiDB-lite"/>
    </source>
</evidence>
<evidence type="ECO:0000256" key="4">
    <source>
        <dbReference type="ARBA" id="ARBA00023242"/>
    </source>
</evidence>
<feature type="compositionally biased region" description="Acidic residues" evidence="8">
    <location>
        <begin position="268"/>
        <end position="293"/>
    </location>
</feature>
<evidence type="ECO:0000256" key="1">
    <source>
        <dbReference type="ARBA" id="ARBA00004604"/>
    </source>
</evidence>
<dbReference type="PANTHER" id="PTHR17039:SF0">
    <property type="entry name" value="U3 SMALL NUCLEOLAR RIBONUCLEOPROTEIN PROTEIN MPP10"/>
    <property type="match status" value="1"/>
</dbReference>
<keyword evidence="2 7" id="KW-0690">Ribosome biogenesis</keyword>
<dbReference type="GO" id="GO:0032040">
    <property type="term" value="C:small-subunit processome"/>
    <property type="evidence" value="ECO:0007669"/>
    <property type="project" value="TreeGrafter"/>
</dbReference>
<feature type="region of interest" description="Disordered" evidence="8">
    <location>
        <begin position="729"/>
        <end position="774"/>
    </location>
</feature>
<evidence type="ECO:0000313" key="9">
    <source>
        <dbReference type="EMBL" id="KAA8492630.1"/>
    </source>
</evidence>
<comment type="subcellular location">
    <subcellularLocation>
        <location evidence="1 7">Nucleus</location>
        <location evidence="1 7">Nucleolus</location>
    </subcellularLocation>
</comment>
<keyword evidence="10" id="KW-1185">Reference proteome</keyword>
<evidence type="ECO:0000256" key="5">
    <source>
        <dbReference type="ARBA" id="ARBA00023274"/>
    </source>
</evidence>
<dbReference type="AlphaFoldDB" id="A0A5J4YNV9"/>
<sequence length="774" mass="85919">MVQTRSHGAHAGASRKVAAARPARKRAPQEEKGKTVRRADGSDDDEDEAKPSVMPNGQDAVSDGLVFELEKVHAFADAVDAFCVPKHVELEANARRTVKHLFEQQSQVAVFNALRSTRPESTDADAQGEVIGAVLQFEKRTGTKLHVKLGPSLDLLVDPQAFDAEMVWEQLNERNTALLPMLERSCERYVDEIKDMYLELEMHGEEAQGETEGESDEDIEANLDDESGTDSQASQEHTDLHEDEGGSSSESSSMKRAGHAGNGTVEQPDPESADDDDDSVSNDEQPDDPEEWEAYQTVEDDFLKVKDLERFVKEAERLAEDGKLYDDEDAMSDIATDEDDAENESSAGMSDKGGDDDSDELDRSSIEDGGERPHDTPAARAYKYHDFFDQPRKGRSVQAVRAGPAEKEEAVFNPSDEKSEEAGKRSLFAEAAGVGTGGAVTSLEVQQERLKRKIEKLEKQKLGEKDWFLRGEINAKERPKNSLLNLELEYENVTKSTPVITEEFTGDLEDRIRRRIMDTAFDDVLPRIPEHELEANERKRKKRAAAPEVSQDKSKIGLGEMYEQEYLTSLEKRKNALTQSEADILKAALDAEENGKPEYMQVRELYKSVCMDLDALSSLHYAPKPSLAMDELKVRPNVAALYMEHAVPEAISDARLVAPGEVYSKAVQLAAEEELTKEERAARRSKNKKAKKKKTLKQEFVNLAVHGKQQEPSKAAQLQKLTSSKVGGIRVISETPGSGKGHKGNASSSQFFHELQDNVRQKIAKVKESTHAPA</sequence>
<evidence type="ECO:0000256" key="7">
    <source>
        <dbReference type="PIRNR" id="PIRNR017300"/>
    </source>
</evidence>
<feature type="region of interest" description="Disordered" evidence="8">
    <location>
        <begin position="1"/>
        <end position="59"/>
    </location>
</feature>
<feature type="compositionally biased region" description="Low complexity" evidence="8">
    <location>
        <begin position="9"/>
        <end position="21"/>
    </location>
</feature>
<reference evidence="10" key="1">
    <citation type="journal article" date="2019" name="Nat. Commun.">
        <title>Expansion of phycobilisome linker gene families in mesophilic red algae.</title>
        <authorList>
            <person name="Lee J."/>
            <person name="Kim D."/>
            <person name="Bhattacharya D."/>
            <person name="Yoon H.S."/>
        </authorList>
    </citation>
    <scope>NUCLEOTIDE SEQUENCE [LARGE SCALE GENOMIC DNA]</scope>
    <source>
        <strain evidence="10">CCMP 1328</strain>
    </source>
</reference>
<name>A0A5J4YNV9_PORPP</name>
<dbReference type="OrthoDB" id="445326at2759"/>
<protein>
    <recommendedName>
        <fullName evidence="7">U3 small nucleolar ribonucleoprotein protein MPP10</fullName>
    </recommendedName>
</protein>
<feature type="compositionally biased region" description="Basic and acidic residues" evidence="8">
    <location>
        <begin position="27"/>
        <end position="41"/>
    </location>
</feature>
<feature type="compositionally biased region" description="Acidic residues" evidence="8">
    <location>
        <begin position="326"/>
        <end position="343"/>
    </location>
</feature>
<dbReference type="GO" id="GO:0034457">
    <property type="term" value="C:Mpp10 complex"/>
    <property type="evidence" value="ECO:0007669"/>
    <property type="project" value="UniProtKB-UniRule"/>
</dbReference>
<dbReference type="OMA" id="HFAEDFG"/>
<dbReference type="PANTHER" id="PTHR17039">
    <property type="entry name" value="U3 SMALL NUCLEOLAR RIBONUCLEOPROTEIN PROTEIN MPP10"/>
    <property type="match status" value="1"/>
</dbReference>
<feature type="region of interest" description="Disordered" evidence="8">
    <location>
        <begin position="205"/>
        <end position="303"/>
    </location>
</feature>